<reference evidence="3 4" key="1">
    <citation type="submission" date="2018-11" db="EMBL/GenBank/DDBJ databases">
        <title>Haplotype-resolved cattle genomes.</title>
        <authorList>
            <person name="Low W.Y."/>
            <person name="Tearle R."/>
            <person name="Bickhart D.M."/>
            <person name="Rosen B.D."/>
            <person name="Koren S."/>
            <person name="Rhie A."/>
            <person name="Hiendleder S."/>
            <person name="Phillippy A.M."/>
            <person name="Smith T.P.L."/>
            <person name="Williams J.L."/>
        </authorList>
    </citation>
    <scope>NUCLEOTIDE SEQUENCE [LARGE SCALE GENOMIC DNA]</scope>
</reference>
<dbReference type="Proteomes" id="UP000429181">
    <property type="component" value="Chromosome 8"/>
</dbReference>
<keyword evidence="1" id="KW-0472">Membrane</keyword>
<accession>A0A4W2GTH8</accession>
<sequence length="80" mass="9348">MCSHWNPFASGNVVMSRRRTCVLVCIMVSWGLCLLLHAYNCLNVNYRSPCVGKVLSWKKPFYVGMLKYQYIKYCFVSAWL</sequence>
<dbReference type="Ensembl" id="ENSBIXT00005034053.1">
    <property type="protein sequence ID" value="ENSBIXP00005020613.1"/>
    <property type="gene ID" value="ENSBIXG00005023681.1"/>
</dbReference>
<organism evidence="2 4">
    <name type="scientific">Bos indicus x Bos taurus</name>
    <name type="common">Hybrid cattle</name>
    <dbReference type="NCBI Taxonomy" id="30522"/>
    <lineage>
        <taxon>Eukaryota</taxon>
        <taxon>Metazoa</taxon>
        <taxon>Chordata</taxon>
        <taxon>Craniata</taxon>
        <taxon>Vertebrata</taxon>
        <taxon>Euteleostomi</taxon>
        <taxon>Mammalia</taxon>
        <taxon>Eutheria</taxon>
        <taxon>Laurasiatheria</taxon>
        <taxon>Artiodactyla</taxon>
        <taxon>Ruminantia</taxon>
        <taxon>Pecora</taxon>
        <taxon>Bovidae</taxon>
        <taxon>Bovinae</taxon>
        <taxon>Bos</taxon>
    </lineage>
</organism>
<keyword evidence="1" id="KW-0812">Transmembrane</keyword>
<reference evidence="2" key="2">
    <citation type="submission" date="2025-05" db="UniProtKB">
        <authorList>
            <consortium name="Ensembl"/>
        </authorList>
    </citation>
    <scope>IDENTIFICATION</scope>
</reference>
<dbReference type="Proteomes" id="UP000314981">
    <property type="component" value="Chromosome 8"/>
</dbReference>
<keyword evidence="1" id="KW-1133">Transmembrane helix</keyword>
<evidence type="ECO:0000313" key="3">
    <source>
        <dbReference type="Proteomes" id="UP000314981"/>
    </source>
</evidence>
<protein>
    <submittedName>
        <fullName evidence="2">Uncharacterized protein</fullName>
    </submittedName>
</protein>
<feature type="transmembrane region" description="Helical" evidence="1">
    <location>
        <begin position="21"/>
        <end position="39"/>
    </location>
</feature>
<evidence type="ECO:0000313" key="2">
    <source>
        <dbReference type="Ensembl" id="ENSBIXP00005020613.1"/>
    </source>
</evidence>
<name>A0A4W2GTH8_BOBOX</name>
<evidence type="ECO:0000313" key="4">
    <source>
        <dbReference type="Proteomes" id="UP000429181"/>
    </source>
</evidence>
<keyword evidence="3" id="KW-1185">Reference proteome</keyword>
<dbReference type="AlphaFoldDB" id="A0A4W2GTH8"/>
<dbReference type="Ensembl" id="ENSBIXT00000033530.1">
    <property type="protein sequence ID" value="ENSBIXP00000019739.1"/>
    <property type="gene ID" value="ENSBIXG00000000108.1"/>
</dbReference>
<evidence type="ECO:0000256" key="1">
    <source>
        <dbReference type="SAM" id="Phobius"/>
    </source>
</evidence>
<proteinExistence type="predicted"/>